<dbReference type="InterPro" id="IPR050090">
    <property type="entry name" value="Tyrosine_recombinase_XerCD"/>
</dbReference>
<dbReference type="EMBL" id="CP047385">
    <property type="protein sequence ID" value="QHF14334.1"/>
    <property type="molecule type" value="Genomic_DNA"/>
</dbReference>
<reference evidence="5 6" key="1">
    <citation type="journal article" date="2015" name="Genome Announc.">
        <title>Genome Sequences of Two Pandoraea pnomenusa Isolates Recovered 11 Months Apart from a Cystic Fibrosis Patient.</title>
        <authorList>
            <person name="Ee R."/>
            <person name="Ambrose M."/>
            <person name="Lazenby J."/>
            <person name="Williams P."/>
            <person name="Chan K.G."/>
            <person name="Roddam L."/>
        </authorList>
    </citation>
    <scope>NUCLEOTIDE SEQUENCE [LARGE SCALE GENOMIC DNA]</scope>
    <source>
        <strain evidence="5 6">6399</strain>
    </source>
</reference>
<dbReference type="Gene3D" id="1.10.443.10">
    <property type="entry name" value="Intergrase catalytic core"/>
    <property type="match status" value="1"/>
</dbReference>
<gene>
    <name evidence="5" type="ORF">PI93_018030</name>
</gene>
<evidence type="ECO:0000256" key="3">
    <source>
        <dbReference type="ARBA" id="ARBA00023125"/>
    </source>
</evidence>
<protein>
    <submittedName>
        <fullName evidence="5">Integrase</fullName>
    </submittedName>
</protein>
<dbReference type="InterPro" id="IPR013762">
    <property type="entry name" value="Integrase-like_cat_sf"/>
</dbReference>
<evidence type="ECO:0000256" key="2">
    <source>
        <dbReference type="ARBA" id="ARBA00022908"/>
    </source>
</evidence>
<keyword evidence="6" id="KW-1185">Reference proteome</keyword>
<proteinExistence type="inferred from homology"/>
<evidence type="ECO:0000256" key="4">
    <source>
        <dbReference type="ARBA" id="ARBA00023172"/>
    </source>
</evidence>
<evidence type="ECO:0000256" key="1">
    <source>
        <dbReference type="ARBA" id="ARBA00008857"/>
    </source>
</evidence>
<keyword evidence="2" id="KW-0229">DNA integration</keyword>
<sequence length="647" mass="72831">MLESSSEQGVIFLLMVQKPVQKRVQSKKPEGSPSEDFHMPRYMSKAQDGTGYVFRRVIPEPLRPIIGKGREFKIKLGGDYRAACLERDRLAHESSQRIEAARQSLAALRTNRFGRWDELEVIREVTPELSQRFYCTVLATVDIADTQRRESMSVGIEPGLTQSEVQDGARSIAPLLKAIMRASTADEARDAIKPLRPAAHQMLHLNGYRLADELLNTPHEGRLLFAFVRAHLKGLDLLEARFHGEDPPVALAVEPLKTTVAVASSPASVPMATGGLMLSQAIKDFLKDWPSAKSAQLKKLQSVLPAFLSITGDLPISQLRQLHIKEFLALVQKLPPRWQDVKKERNVTIQQISEQKWPICLSKATYDGSYIGSLNLFIRYGVTNWQDIGFPTTLSTAVPYQGERTKLEYKQRALRPNEIRMIFFSEKMKKIVKSPAKVYKFWLLALELYTGGRVRELCQINPQSDWGCKDGIWWLTLTNESGPLPDPDVIKRVKTKKPRTIPMHKDLVRLGFPVYLKQLKESGARRLFPEWATKDGDAGAYPGKWVQLYMREIGLHGVANAVGNSIRGSHAFRHTLLTYGRKAGVNLRCISGHAEKSDNVVADGYEDETVLVTLEDMAVRLGKLDFGVELPMPVQRVARPVERRKAA</sequence>
<dbReference type="InterPro" id="IPR011010">
    <property type="entry name" value="DNA_brk_join_enz"/>
</dbReference>
<comment type="similarity">
    <text evidence="1">Belongs to the 'phage' integrase family.</text>
</comment>
<keyword evidence="4" id="KW-0233">DNA recombination</keyword>
<dbReference type="PANTHER" id="PTHR30349">
    <property type="entry name" value="PHAGE INTEGRASE-RELATED"/>
    <property type="match status" value="1"/>
</dbReference>
<evidence type="ECO:0000313" key="6">
    <source>
        <dbReference type="Proteomes" id="UP000035080"/>
    </source>
</evidence>
<dbReference type="SUPFAM" id="SSF56349">
    <property type="entry name" value="DNA breaking-rejoining enzymes"/>
    <property type="match status" value="1"/>
</dbReference>
<dbReference type="PANTHER" id="PTHR30349:SF41">
    <property type="entry name" value="INTEGRASE_RECOMBINASE PROTEIN MJ0367-RELATED"/>
    <property type="match status" value="1"/>
</dbReference>
<dbReference type="Proteomes" id="UP000035080">
    <property type="component" value="Chromosome"/>
</dbReference>
<dbReference type="RefSeq" id="WP_039368434.1">
    <property type="nucleotide sequence ID" value="NZ_CP047385.1"/>
</dbReference>
<accession>A0ABX6HV01</accession>
<organism evidence="5 6">
    <name type="scientific">Pandoraea fibrosis</name>
    <dbReference type="NCBI Taxonomy" id="1891094"/>
    <lineage>
        <taxon>Bacteria</taxon>
        <taxon>Pseudomonadati</taxon>
        <taxon>Pseudomonadota</taxon>
        <taxon>Betaproteobacteria</taxon>
        <taxon>Burkholderiales</taxon>
        <taxon>Burkholderiaceae</taxon>
        <taxon>Pandoraea</taxon>
    </lineage>
</organism>
<name>A0ABX6HV01_9BURK</name>
<keyword evidence="3" id="KW-0238">DNA-binding</keyword>
<evidence type="ECO:0000313" key="5">
    <source>
        <dbReference type="EMBL" id="QHF14334.1"/>
    </source>
</evidence>